<feature type="region of interest" description="Disordered" evidence="1">
    <location>
        <begin position="811"/>
        <end position="835"/>
    </location>
</feature>
<dbReference type="GO" id="GO:0016460">
    <property type="term" value="C:myosin II complex"/>
    <property type="evidence" value="ECO:0007669"/>
    <property type="project" value="TreeGrafter"/>
</dbReference>
<dbReference type="GO" id="GO:0051015">
    <property type="term" value="F:actin filament binding"/>
    <property type="evidence" value="ECO:0007669"/>
    <property type="project" value="TreeGrafter"/>
</dbReference>
<organism evidence="2 3">
    <name type="scientific">Chrysodeixis includens</name>
    <name type="common">Soybean looper</name>
    <name type="synonym">Pseudoplusia includens</name>
    <dbReference type="NCBI Taxonomy" id="689277"/>
    <lineage>
        <taxon>Eukaryota</taxon>
        <taxon>Metazoa</taxon>
        <taxon>Ecdysozoa</taxon>
        <taxon>Arthropoda</taxon>
        <taxon>Hexapoda</taxon>
        <taxon>Insecta</taxon>
        <taxon>Pterygota</taxon>
        <taxon>Neoptera</taxon>
        <taxon>Endopterygota</taxon>
        <taxon>Lepidoptera</taxon>
        <taxon>Glossata</taxon>
        <taxon>Ditrysia</taxon>
        <taxon>Noctuoidea</taxon>
        <taxon>Noctuidae</taxon>
        <taxon>Plusiinae</taxon>
        <taxon>Chrysodeixis</taxon>
    </lineage>
</organism>
<feature type="compositionally biased region" description="Basic and acidic residues" evidence="1">
    <location>
        <begin position="811"/>
        <end position="827"/>
    </location>
</feature>
<reference evidence="2" key="1">
    <citation type="submission" date="2021-12" db="EMBL/GenBank/DDBJ databases">
        <authorList>
            <person name="King R."/>
        </authorList>
    </citation>
    <scope>NUCLEOTIDE SEQUENCE</scope>
</reference>
<evidence type="ECO:0000256" key="1">
    <source>
        <dbReference type="SAM" id="MobiDB-lite"/>
    </source>
</evidence>
<dbReference type="Proteomes" id="UP001154114">
    <property type="component" value="Chromosome 21"/>
</dbReference>
<feature type="compositionally biased region" description="Basic and acidic residues" evidence="1">
    <location>
        <begin position="433"/>
        <end position="442"/>
    </location>
</feature>
<name>A0A9N8KZG9_CHRIL</name>
<feature type="region of interest" description="Disordered" evidence="1">
    <location>
        <begin position="423"/>
        <end position="447"/>
    </location>
</feature>
<sequence length="835" mass="93376">MPAVKVFNIFGGQKPTEKHPPSAPPAQGALQKFYRTFSVGPETPPEHKGSKVTAIAACLERKISEPVKINSDNVQKFVSKVNIGDSVVNTKAECSTPRRHVYENVNIAGDNNVVRDQLLEETKGYSSIYENVTIVGKPAETKAAKSSIAETKLNKALESFDKILSEFTCTSLTDTKNIFIPPKLQKSKTCSIIESRCILKKSNSDPESDCKTRNKVARNNSIDKTTSLWNLDDMKGKELTAPLVPLSSTPNDKMNPDKYATYKITSKNPSRPNCFKAEDLKKLDVKTRILKKTLSNPPSTPVPVVTKTKAVMKKIEKKVVEQKKTKPRTCSDNGSLNIKISLESKETPKSQMQKAKSVWEIGNESMISPGLERTKSTTSIAGSPSKIPVIRSQMSHNKFSSTRALFSPTPVDLSNVDQARECAQKKKPLAPRKQNEKPDGNKQIRQKSLINLKTDLKRHNDKPKKETVDIKKTILPSKTTLKDYTEEIKAVRAQLQHRTINKRDIVVPPETKRNENESEEIDSTLSPVKSIVKKLELKTAKELKTDSSPFINCKVIPAVHKELCVANTTFHNHLSTLVGRQVKYVESRDDSKTCSQVEKLALHKQTDEKISDTHSDCSDDSGHVSNDAAHDNDQAFDNVHDLSPVHSVDEVDFKVFDGPKQFGIAVPENAKSVCPVRPARRGGRGNEVASGTRATDAAAPKVDEQIMFRGGVVGELDARRDAALARVLVRLQARARGLLARRRAQRLRTQHTAARCVQRNVRAFLAVRDWPWWRLLVRVTPLLAVHRTEHRLKHAQEELETLRAKLDKVESERTHYKNETERLETKVSKKCSKKT</sequence>
<dbReference type="Gene3D" id="1.20.5.4820">
    <property type="match status" value="1"/>
</dbReference>
<dbReference type="OrthoDB" id="2505895at2759"/>
<gene>
    <name evidence="2" type="ORF">CINC_LOCUS6575</name>
</gene>
<evidence type="ECO:0000313" key="2">
    <source>
        <dbReference type="EMBL" id="CAD0204266.1"/>
    </source>
</evidence>
<dbReference type="GO" id="GO:0031032">
    <property type="term" value="P:actomyosin structure organization"/>
    <property type="evidence" value="ECO:0007669"/>
    <property type="project" value="TreeGrafter"/>
</dbReference>
<accession>A0A9N8KZG9</accession>
<dbReference type="AlphaFoldDB" id="A0A9N8KZG9"/>
<dbReference type="GO" id="GO:0032982">
    <property type="term" value="C:myosin filament"/>
    <property type="evidence" value="ECO:0007669"/>
    <property type="project" value="TreeGrafter"/>
</dbReference>
<feature type="region of interest" description="Disordered" evidence="1">
    <location>
        <begin position="675"/>
        <end position="696"/>
    </location>
</feature>
<dbReference type="PROSITE" id="PS50096">
    <property type="entry name" value="IQ"/>
    <property type="match status" value="1"/>
</dbReference>
<feature type="region of interest" description="Disordered" evidence="1">
    <location>
        <begin position="604"/>
        <end position="628"/>
    </location>
</feature>
<dbReference type="EMBL" id="LR824024">
    <property type="protein sequence ID" value="CAD0204266.1"/>
    <property type="molecule type" value="Genomic_DNA"/>
</dbReference>
<evidence type="ECO:0000313" key="3">
    <source>
        <dbReference type="Proteomes" id="UP001154114"/>
    </source>
</evidence>
<dbReference type="SUPFAM" id="SSF52540">
    <property type="entry name" value="P-loop containing nucleoside triphosphate hydrolases"/>
    <property type="match status" value="1"/>
</dbReference>
<proteinExistence type="predicted"/>
<dbReference type="GO" id="GO:0005737">
    <property type="term" value="C:cytoplasm"/>
    <property type="evidence" value="ECO:0007669"/>
    <property type="project" value="TreeGrafter"/>
</dbReference>
<protein>
    <submittedName>
        <fullName evidence="2">Uncharacterized protein</fullName>
    </submittedName>
</protein>
<dbReference type="InterPro" id="IPR027417">
    <property type="entry name" value="P-loop_NTPase"/>
</dbReference>
<dbReference type="PANTHER" id="PTHR45615:SF36">
    <property type="entry name" value="MYOSIN HEAVY CHAIN-LIKE, ISOFORM B-RELATED"/>
    <property type="match status" value="1"/>
</dbReference>
<dbReference type="PANTHER" id="PTHR45615">
    <property type="entry name" value="MYOSIN HEAVY CHAIN, NON-MUSCLE"/>
    <property type="match status" value="1"/>
</dbReference>
<keyword evidence="3" id="KW-1185">Reference proteome</keyword>